<comment type="caution">
    <text evidence="1">The sequence shown here is derived from an EMBL/GenBank/DDBJ whole genome shotgun (WGS) entry which is preliminary data.</text>
</comment>
<reference evidence="1" key="1">
    <citation type="journal article" date="2020" name="mSystems">
        <title>Genome- and Community-Level Interaction Insights into Carbon Utilization and Element Cycling Functions of Hydrothermarchaeota in Hydrothermal Sediment.</title>
        <authorList>
            <person name="Zhou Z."/>
            <person name="Liu Y."/>
            <person name="Xu W."/>
            <person name="Pan J."/>
            <person name="Luo Z.H."/>
            <person name="Li M."/>
        </authorList>
    </citation>
    <scope>NUCLEOTIDE SEQUENCE [LARGE SCALE GENOMIC DNA]</scope>
    <source>
        <strain evidence="1">SpSt-125</strain>
    </source>
</reference>
<evidence type="ECO:0000313" key="1">
    <source>
        <dbReference type="EMBL" id="HEM66868.1"/>
    </source>
</evidence>
<dbReference type="EMBL" id="DSEU01000035">
    <property type="protein sequence ID" value="HEM66868.1"/>
    <property type="molecule type" value="Genomic_DNA"/>
</dbReference>
<name>A0A7J2U212_9CREN</name>
<gene>
    <name evidence="1" type="ORF">ENO26_04770</name>
</gene>
<accession>A0A7J2U212</accession>
<protein>
    <submittedName>
        <fullName evidence="1">Uncharacterized protein</fullName>
    </submittedName>
</protein>
<proteinExistence type="predicted"/>
<sequence>MALKILILQGSEDWKVARNARRIVEEQFFDIVLVCGTSNYREILDLDKKILSIPLLEDDIYIIKILKKRESYIAGVWHQFEKDICIGGIDSKNPFQNIERLRLKRPSECRYAIILTSYMPKYVTCSRIKLLNKEVSIGLHSLLTLAKGFTKALIISCTSNIEKELCIERLEHTTLLLATKKPMTQINVDAKTLEIEVI</sequence>
<dbReference type="AlphaFoldDB" id="A0A7J2U212"/>
<organism evidence="1">
    <name type="scientific">Ignisphaera aggregans</name>
    <dbReference type="NCBI Taxonomy" id="334771"/>
    <lineage>
        <taxon>Archaea</taxon>
        <taxon>Thermoproteota</taxon>
        <taxon>Thermoprotei</taxon>
        <taxon>Desulfurococcales</taxon>
        <taxon>Desulfurococcaceae</taxon>
        <taxon>Ignisphaera</taxon>
    </lineage>
</organism>